<name>A0A165D9X0_EXIGL</name>
<dbReference type="EMBL" id="KV426241">
    <property type="protein sequence ID" value="KZV84084.1"/>
    <property type="molecule type" value="Genomic_DNA"/>
</dbReference>
<evidence type="ECO:0000313" key="2">
    <source>
        <dbReference type="EMBL" id="KZV84084.1"/>
    </source>
</evidence>
<dbReference type="AlphaFoldDB" id="A0A165D9X0"/>
<dbReference type="PROSITE" id="PS50181">
    <property type="entry name" value="FBOX"/>
    <property type="match status" value="1"/>
</dbReference>
<dbReference type="CDD" id="cd09917">
    <property type="entry name" value="F-box_SF"/>
    <property type="match status" value="1"/>
</dbReference>
<keyword evidence="3" id="KW-1185">Reference proteome</keyword>
<dbReference type="Proteomes" id="UP000077266">
    <property type="component" value="Unassembled WGS sequence"/>
</dbReference>
<dbReference type="Pfam" id="PF12937">
    <property type="entry name" value="F-box-like"/>
    <property type="match status" value="1"/>
</dbReference>
<evidence type="ECO:0000259" key="1">
    <source>
        <dbReference type="PROSITE" id="PS50181"/>
    </source>
</evidence>
<proteinExistence type="predicted"/>
<evidence type="ECO:0000313" key="3">
    <source>
        <dbReference type="Proteomes" id="UP000077266"/>
    </source>
</evidence>
<dbReference type="SUPFAM" id="SSF81383">
    <property type="entry name" value="F-box domain"/>
    <property type="match status" value="1"/>
</dbReference>
<protein>
    <recommendedName>
        <fullName evidence="1">F-box domain-containing protein</fullName>
    </recommendedName>
</protein>
<dbReference type="InterPro" id="IPR036047">
    <property type="entry name" value="F-box-like_dom_sf"/>
</dbReference>
<gene>
    <name evidence="2" type="ORF">EXIGLDRAFT_776893</name>
</gene>
<accession>A0A165D9X0</accession>
<sequence length="526" mass="58152">MADIDGCCAPSSNISPAAHLPTELLLAILDHADRDTTVLAGRVSQRWRALATTHPNYRAHIPLSISYGVTSSRVRAPVSRFRSRIDAATAHGVRMEADVSATYGTERWLYSQHGMNTHSVSAVDQTLVRTICDALPLTVTLHLSLCARIYDVFQDEARQDPAPLLERLTLLVWSYSFGYTPLALPLDFLCGTAPLLRDVSLRNVPLTLHVAGALERPSAFRNVRYLFLRLGHQHSLQSITEHFSNLKSLSIDLSDGLDVEDDASDPALGDFDAQVAEWGARLGSILVCLGWRTAPPPSVVSLLQSAVPVLDVTWISGAAEAPDEVPIASYLRHLSGPLEMTVTVGKNDWETVLCLHSPSTGMTRTFSTPAYLNDVNGSSRFLLGRDIVTQNFSDERNRDLLQAVIRFQASWKLCGEVDWVCVSLPGLERVEIDFRNYTGSMRGLLSQHEYYFEDIPAEASDGLGRSVHLLLSAPADEPVTIRATSILRLIYDYRLLRNGTRPRLMLKNVSLRPSSRDSILRSVLDD</sequence>
<reference evidence="2 3" key="1">
    <citation type="journal article" date="2016" name="Mol. Biol. Evol.">
        <title>Comparative Genomics of Early-Diverging Mushroom-Forming Fungi Provides Insights into the Origins of Lignocellulose Decay Capabilities.</title>
        <authorList>
            <person name="Nagy L.G."/>
            <person name="Riley R."/>
            <person name="Tritt A."/>
            <person name="Adam C."/>
            <person name="Daum C."/>
            <person name="Floudas D."/>
            <person name="Sun H."/>
            <person name="Yadav J.S."/>
            <person name="Pangilinan J."/>
            <person name="Larsson K.H."/>
            <person name="Matsuura K."/>
            <person name="Barry K."/>
            <person name="Labutti K."/>
            <person name="Kuo R."/>
            <person name="Ohm R.A."/>
            <person name="Bhattacharya S.S."/>
            <person name="Shirouzu T."/>
            <person name="Yoshinaga Y."/>
            <person name="Martin F.M."/>
            <person name="Grigoriev I.V."/>
            <person name="Hibbett D.S."/>
        </authorList>
    </citation>
    <scope>NUCLEOTIDE SEQUENCE [LARGE SCALE GENOMIC DNA]</scope>
    <source>
        <strain evidence="2 3">HHB12029</strain>
    </source>
</reference>
<organism evidence="2 3">
    <name type="scientific">Exidia glandulosa HHB12029</name>
    <dbReference type="NCBI Taxonomy" id="1314781"/>
    <lineage>
        <taxon>Eukaryota</taxon>
        <taxon>Fungi</taxon>
        <taxon>Dikarya</taxon>
        <taxon>Basidiomycota</taxon>
        <taxon>Agaricomycotina</taxon>
        <taxon>Agaricomycetes</taxon>
        <taxon>Auriculariales</taxon>
        <taxon>Exidiaceae</taxon>
        <taxon>Exidia</taxon>
    </lineage>
</organism>
<dbReference type="Gene3D" id="1.20.1280.50">
    <property type="match status" value="1"/>
</dbReference>
<dbReference type="InParanoid" id="A0A165D9X0"/>
<dbReference type="InterPro" id="IPR001810">
    <property type="entry name" value="F-box_dom"/>
</dbReference>
<feature type="domain" description="F-box" evidence="1">
    <location>
        <begin position="14"/>
        <end position="60"/>
    </location>
</feature>